<dbReference type="CDD" id="cd07820">
    <property type="entry name" value="SRPBCC_3"/>
    <property type="match status" value="1"/>
</dbReference>
<keyword evidence="2" id="KW-1185">Reference proteome</keyword>
<dbReference type="SUPFAM" id="SSF55961">
    <property type="entry name" value="Bet v1-like"/>
    <property type="match status" value="1"/>
</dbReference>
<reference evidence="1" key="1">
    <citation type="submission" date="2021-01" db="EMBL/GenBank/DDBJ databases">
        <title>Modified the classification status of verrucomicrobia.</title>
        <authorList>
            <person name="Feng X."/>
        </authorList>
    </citation>
    <scope>NUCLEOTIDE SEQUENCE</scope>
    <source>
        <strain evidence="1">KCTC 22201</strain>
    </source>
</reference>
<accession>A0A934RBE2</accession>
<dbReference type="Gene3D" id="3.30.530.20">
    <property type="match status" value="1"/>
</dbReference>
<evidence type="ECO:0000313" key="1">
    <source>
        <dbReference type="EMBL" id="MBK1827440.1"/>
    </source>
</evidence>
<organism evidence="1 2">
    <name type="scientific">Haloferula rosea</name>
    <dbReference type="NCBI Taxonomy" id="490093"/>
    <lineage>
        <taxon>Bacteria</taxon>
        <taxon>Pseudomonadati</taxon>
        <taxon>Verrucomicrobiota</taxon>
        <taxon>Verrucomicrobiia</taxon>
        <taxon>Verrucomicrobiales</taxon>
        <taxon>Verrucomicrobiaceae</taxon>
        <taxon>Haloferula</taxon>
    </lineage>
</organism>
<name>A0A934RBE2_9BACT</name>
<dbReference type="RefSeq" id="WP_200278890.1">
    <property type="nucleotide sequence ID" value="NZ_JAENII010000007.1"/>
</dbReference>
<dbReference type="AlphaFoldDB" id="A0A934RBE2"/>
<sequence>MKIHTLEQEQWLPIDIGEAWEFFSSPRNLDQITPDELGFKIESCRSDTMHNGQIITYKVMVFPGIWVSWVTEIKGVEEVHCFVDEQRIGPYAFWHHRHTFESVEGGVLMKDLVYYAMPFGPIGSLVHALFVRRKLESIFSYRRSILENRFGAGSALDAVAG</sequence>
<dbReference type="Proteomes" id="UP000658278">
    <property type="component" value="Unassembled WGS sequence"/>
</dbReference>
<evidence type="ECO:0000313" key="2">
    <source>
        <dbReference type="Proteomes" id="UP000658278"/>
    </source>
</evidence>
<protein>
    <submittedName>
        <fullName evidence="1">SRPBCC family protein</fullName>
    </submittedName>
</protein>
<dbReference type="InterPro" id="IPR023393">
    <property type="entry name" value="START-like_dom_sf"/>
</dbReference>
<comment type="caution">
    <text evidence="1">The sequence shown here is derived from an EMBL/GenBank/DDBJ whole genome shotgun (WGS) entry which is preliminary data.</text>
</comment>
<gene>
    <name evidence="1" type="ORF">JIN81_10425</name>
</gene>
<dbReference type="EMBL" id="JAENII010000007">
    <property type="protein sequence ID" value="MBK1827440.1"/>
    <property type="molecule type" value="Genomic_DNA"/>
</dbReference>
<proteinExistence type="predicted"/>